<sequence length="201" mass="23567">MKKNNSKIYFVTVIIALVIGIVLHYSVRSVGDWKAFMLYYVPLLLLFIPTLIFWLKKIEEVKTSIPLLILTSGITLGVLIIIVIAVVRFTNDNILTFGTTSYYIMIYGVSLVIFVGIVWYWIEEIDSTKKILYSLIGLAFIFFMFSSLKGFYIYDNNVYGFNGPFMRWDLFWSYMFQNLIYTLALLFFPISIYSKYRLLEE</sequence>
<proteinExistence type="predicted"/>
<organism evidence="1 2">
    <name type="scientific">Mariniplasma anaerobium</name>
    <dbReference type="NCBI Taxonomy" id="2735436"/>
    <lineage>
        <taxon>Bacteria</taxon>
        <taxon>Bacillati</taxon>
        <taxon>Mycoplasmatota</taxon>
        <taxon>Mollicutes</taxon>
        <taxon>Acholeplasmatales</taxon>
        <taxon>Acholeplasmataceae</taxon>
        <taxon>Mariniplasma</taxon>
    </lineage>
</organism>
<accession>A0A7U9XVJ7</accession>
<name>A0A7U9XVJ7_9MOLU</name>
<dbReference type="AlphaFoldDB" id="A0A7U9XVJ7"/>
<dbReference type="KEGG" id="manr:MPAN_001170"/>
<reference evidence="1" key="1">
    <citation type="submission" date="2021-01" db="EMBL/GenBank/DDBJ databases">
        <title>Draft genome sequence of Acholeplasmataceae bacterium strain Mahy22.</title>
        <authorList>
            <person name="Watanabe M."/>
            <person name="Kojima H."/>
            <person name="Fukui M."/>
        </authorList>
    </citation>
    <scope>NUCLEOTIDE SEQUENCE</scope>
    <source>
        <strain evidence="1">Mahy22</strain>
    </source>
</reference>
<evidence type="ECO:0000313" key="1">
    <source>
        <dbReference type="EMBL" id="BCR35224.1"/>
    </source>
</evidence>
<dbReference type="EMBL" id="AP024412">
    <property type="protein sequence ID" value="BCR35224.1"/>
    <property type="molecule type" value="Genomic_DNA"/>
</dbReference>
<keyword evidence="2" id="KW-1185">Reference proteome</keyword>
<gene>
    <name evidence="1" type="ORF">MPAN_001170</name>
</gene>
<dbReference type="RefSeq" id="WP_176239097.1">
    <property type="nucleotide sequence ID" value="NZ_AP024412.1"/>
</dbReference>
<dbReference type="Proteomes" id="UP000620133">
    <property type="component" value="Chromosome"/>
</dbReference>
<protein>
    <submittedName>
        <fullName evidence="1">Uncharacterized protein</fullName>
    </submittedName>
</protein>
<evidence type="ECO:0000313" key="2">
    <source>
        <dbReference type="Proteomes" id="UP000620133"/>
    </source>
</evidence>